<sequence>MEWTPEGKLLVSEHTAGTVRDISKGGDASESKPLAFHLRGPAAIRPTGEGKVLVAETWGGTITDIANGGDARKLPKLATNLKGPYTLAILKKKIFVSESRSIFMTQITCLTLADRGIEPKVYISDIPARHGEPGLTPPESWPDKWEKYAAAGCVKNWIDDAAGRDFFYLAVGNLGQIFRIKPDEMPEQITYSELIDHPNTLVAWGLHRLGGMRFHPPSGLLFAVQPEMGEVIAIDPAKPGNYHFQPPVVRGFRMPTCVRFSQDFDKMYVCSSADGVVWQVEGFLD</sequence>
<evidence type="ECO:0000313" key="1">
    <source>
        <dbReference type="EMBL" id="MFC0596202.1"/>
    </source>
</evidence>
<dbReference type="InterPro" id="IPR011042">
    <property type="entry name" value="6-blade_b-propeller_TolB-like"/>
</dbReference>
<evidence type="ECO:0000313" key="2">
    <source>
        <dbReference type="Proteomes" id="UP001589830"/>
    </source>
</evidence>
<reference evidence="1 2" key="1">
    <citation type="submission" date="2024-09" db="EMBL/GenBank/DDBJ databases">
        <authorList>
            <person name="Sun Q."/>
            <person name="Mori K."/>
        </authorList>
    </citation>
    <scope>NUCLEOTIDE SEQUENCE [LARGE SCALE GENOMIC DNA]</scope>
    <source>
        <strain evidence="1 2">NCAIM B.02340</strain>
    </source>
</reference>
<accession>A0ABV6Q3P4</accession>
<name>A0ABV6Q3P4_9DEIN</name>
<keyword evidence="2" id="KW-1185">Reference proteome</keyword>
<dbReference type="Proteomes" id="UP001589830">
    <property type="component" value="Unassembled WGS sequence"/>
</dbReference>
<dbReference type="RefSeq" id="WP_229906136.1">
    <property type="nucleotide sequence ID" value="NZ_BMPJ01000019.1"/>
</dbReference>
<dbReference type="EMBL" id="JBHLTW010000037">
    <property type="protein sequence ID" value="MFC0596202.1"/>
    <property type="molecule type" value="Genomic_DNA"/>
</dbReference>
<proteinExistence type="predicted"/>
<comment type="caution">
    <text evidence="1">The sequence shown here is derived from an EMBL/GenBank/DDBJ whole genome shotgun (WGS) entry which is preliminary data.</text>
</comment>
<gene>
    <name evidence="1" type="ORF">ACFFFP_08510</name>
</gene>
<dbReference type="SUPFAM" id="SSF63829">
    <property type="entry name" value="Calcium-dependent phosphotriesterase"/>
    <property type="match status" value="1"/>
</dbReference>
<protein>
    <submittedName>
        <fullName evidence="1">Uncharacterized protein</fullName>
    </submittedName>
</protein>
<dbReference type="Gene3D" id="2.120.10.30">
    <property type="entry name" value="TolB, C-terminal domain"/>
    <property type="match status" value="1"/>
</dbReference>
<organism evidence="1 2">
    <name type="scientific">Thermus composti</name>
    <dbReference type="NCBI Taxonomy" id="532059"/>
    <lineage>
        <taxon>Bacteria</taxon>
        <taxon>Thermotogati</taxon>
        <taxon>Deinococcota</taxon>
        <taxon>Deinococci</taxon>
        <taxon>Thermales</taxon>
        <taxon>Thermaceae</taxon>
        <taxon>Thermus</taxon>
    </lineage>
</organism>